<dbReference type="AlphaFoldDB" id="A0A4Q7UUF3"/>
<keyword evidence="1" id="KW-1133">Transmembrane helix</keyword>
<evidence type="ECO:0000313" key="2">
    <source>
        <dbReference type="EMBL" id="RZT85577.1"/>
    </source>
</evidence>
<name>A0A4Q7UUF3_PSEST</name>
<feature type="transmembrane region" description="Helical" evidence="1">
    <location>
        <begin position="55"/>
        <end position="76"/>
    </location>
</feature>
<keyword evidence="1" id="KW-0472">Membrane</keyword>
<accession>A0A4Q7UUF3</accession>
<dbReference type="EMBL" id="SHKL01000001">
    <property type="protein sequence ID" value="RZT85577.1"/>
    <property type="molecule type" value="Genomic_DNA"/>
</dbReference>
<keyword evidence="3" id="KW-1185">Reference proteome</keyword>
<dbReference type="InterPro" id="IPR049978">
    <property type="entry name" value="SCO6880-like"/>
</dbReference>
<organism evidence="2 3">
    <name type="scientific">Pseudonocardia sediminis</name>
    <dbReference type="NCBI Taxonomy" id="1397368"/>
    <lineage>
        <taxon>Bacteria</taxon>
        <taxon>Bacillati</taxon>
        <taxon>Actinomycetota</taxon>
        <taxon>Actinomycetes</taxon>
        <taxon>Pseudonocardiales</taxon>
        <taxon>Pseudonocardiaceae</taxon>
        <taxon>Pseudonocardia</taxon>
    </lineage>
</organism>
<comment type="caution">
    <text evidence="2">The sequence shown here is derived from an EMBL/GenBank/DDBJ whole genome shotgun (WGS) entry which is preliminary data.</text>
</comment>
<proteinExistence type="predicted"/>
<gene>
    <name evidence="2" type="ORF">EV383_2450</name>
</gene>
<sequence length="497" mass="53300">MSSLDQQDAAPGPRLYGNWRSERGWGIGSLSTTSTIILFLAVLVPLLAVSALPSAALPLLGVCAITVAAVFVRVGGTSGLDIVLRRVRFHRARAAGWTELSAGVLTEHPRAADLPGVLAPLRPLDIDDGRGGRHALLWHRRNGTLTAVLRCSPIGLDLADPEHADRWVASWGVLLADLGYVPLTRHLAVTVDTAPAGGTTVRDHIAGALDPSAPELSRRILTELAELTPATTAETDTRVSICLDPARATPRPADLLAAAVEVGRRLPAIENQLAACGVAVLGRATTGWLTGRIRAAFEPHLRPELARLSESNAVMAWSEAGPVAASERWDVYRHEGGLSVSWALREAPRQAVGSGVLGPLLSPGPFPRRTTWLYQPYPADQAAAKVEAELTSGQVRRAWAERTRRDETQRERDDRARALQSAREEARGAGVGRFTVYVTTTVLHDDDLPAAIADVEQRAGQSKLRLRRLRGAQAAGFAASLGIGIDPADLLTHRHHR</sequence>
<evidence type="ECO:0000313" key="3">
    <source>
        <dbReference type="Proteomes" id="UP000291591"/>
    </source>
</evidence>
<reference evidence="2 3" key="1">
    <citation type="submission" date="2019-02" db="EMBL/GenBank/DDBJ databases">
        <title>Sequencing the genomes of 1000 actinobacteria strains.</title>
        <authorList>
            <person name="Klenk H.-P."/>
        </authorList>
    </citation>
    <scope>NUCLEOTIDE SEQUENCE [LARGE SCALE GENOMIC DNA]</scope>
    <source>
        <strain evidence="2 3">DSM 45779</strain>
    </source>
</reference>
<protein>
    <submittedName>
        <fullName evidence="2">Uncharacterized protein</fullName>
    </submittedName>
</protein>
<keyword evidence="1" id="KW-0812">Transmembrane</keyword>
<dbReference type="RefSeq" id="WP_130290011.1">
    <property type="nucleotide sequence ID" value="NZ_SHKL01000001.1"/>
</dbReference>
<dbReference type="NCBIfam" id="NF042935">
    <property type="entry name" value="SCO6880_fam"/>
    <property type="match status" value="1"/>
</dbReference>
<dbReference type="Proteomes" id="UP000291591">
    <property type="component" value="Unassembled WGS sequence"/>
</dbReference>
<evidence type="ECO:0000256" key="1">
    <source>
        <dbReference type="SAM" id="Phobius"/>
    </source>
</evidence>
<feature type="transmembrane region" description="Helical" evidence="1">
    <location>
        <begin position="24"/>
        <end position="49"/>
    </location>
</feature>
<dbReference type="OrthoDB" id="4505949at2"/>